<comment type="pathway">
    <text evidence="8">Purine metabolism; GMP biosynthesis; GMP from XMP (L-Gln route): step 1/1.</text>
</comment>
<dbReference type="HOGENOM" id="CLU_014340_1_4_2"/>
<dbReference type="InterPro" id="IPR023686">
    <property type="entry name" value="GMP_synthase_A"/>
</dbReference>
<sequence>MKIYVIDNGGQWTHREWRVLRDLKVDTKIVPNTTPFEEIGDADAIVLSGGAPSVATDASLMGNNGEYLDKARFPILGICAGMQFLSEHFGGELGPGEIPEFGKVELKVLAHEDLFRDLPSEFNVWASHNDEVKVMPKGFEITAFSTSCKVEAVRSTTRPIYGVQFHPEVEHTENGPKIFRNFLDIVSEYWHK</sequence>
<dbReference type="PRINTS" id="PR00097">
    <property type="entry name" value="ANTSNTHASEII"/>
</dbReference>
<dbReference type="PANTHER" id="PTHR11922">
    <property type="entry name" value="GMP SYNTHASE-RELATED"/>
    <property type="match status" value="1"/>
</dbReference>
<protein>
    <recommendedName>
        <fullName evidence="8">GMP synthase [glutamine-hydrolyzing] subunit A</fullName>
        <ecNumber evidence="8">6.3.5.2</ecNumber>
    </recommendedName>
    <alternativeName>
        <fullName evidence="8">Glutamine amidotransferase</fullName>
    </alternativeName>
</protein>
<keyword evidence="5 8" id="KW-0658">Purine biosynthesis</keyword>
<evidence type="ECO:0000256" key="4">
    <source>
        <dbReference type="ARBA" id="ARBA00022749"/>
    </source>
</evidence>
<dbReference type="HAMAP" id="MF_01510">
    <property type="entry name" value="GMP_synthase_A"/>
    <property type="match status" value="1"/>
</dbReference>
<dbReference type="GO" id="GO:0005524">
    <property type="term" value="F:ATP binding"/>
    <property type="evidence" value="ECO:0007669"/>
    <property type="project" value="UniProtKB-KW"/>
</dbReference>
<dbReference type="InterPro" id="IPR029062">
    <property type="entry name" value="Class_I_gatase-like"/>
</dbReference>
<evidence type="ECO:0000313" key="11">
    <source>
        <dbReference type="Proteomes" id="UP000030787"/>
    </source>
</evidence>
<comment type="subunit">
    <text evidence="8">Heterodimer composed of a glutamine amidotransferase subunit (A) and a GMP-binding subunit (B).</text>
</comment>
<evidence type="ECO:0000256" key="1">
    <source>
        <dbReference type="ARBA" id="ARBA00002332"/>
    </source>
</evidence>
<dbReference type="KEGG" id="mear:Mpt1_c12060"/>
<accession>A0A0A7LDK3</accession>
<comment type="function">
    <text evidence="1 8">Catalyzes the synthesis of GMP from XMP.</text>
</comment>
<organism evidence="10 11">
    <name type="scientific">Candidatus Methanoplasma termitum</name>
    <dbReference type="NCBI Taxonomy" id="1577791"/>
    <lineage>
        <taxon>Archaea</taxon>
        <taxon>Methanobacteriati</taxon>
        <taxon>Thermoplasmatota</taxon>
        <taxon>Thermoplasmata</taxon>
        <taxon>Methanomassiliicoccales</taxon>
        <taxon>Methanomassiliicoccaceae</taxon>
        <taxon>Candidatus Methanoplasma</taxon>
    </lineage>
</organism>
<dbReference type="GO" id="GO:0003921">
    <property type="term" value="F:GMP synthase activity"/>
    <property type="evidence" value="ECO:0007669"/>
    <property type="project" value="TreeGrafter"/>
</dbReference>
<dbReference type="GeneID" id="24818868"/>
<evidence type="ECO:0000256" key="8">
    <source>
        <dbReference type="HAMAP-Rule" id="MF_01510"/>
    </source>
</evidence>
<keyword evidence="3 8" id="KW-0547">Nucleotide-binding</keyword>
<keyword evidence="6 8" id="KW-0067">ATP-binding</keyword>
<dbReference type="EMBL" id="CP010070">
    <property type="protein sequence ID" value="AIZ57068.1"/>
    <property type="molecule type" value="Genomic_DNA"/>
</dbReference>
<dbReference type="CDD" id="cd01742">
    <property type="entry name" value="GATase1_GMP_Synthase"/>
    <property type="match status" value="1"/>
</dbReference>
<gene>
    <name evidence="8 10" type="primary">guaAA</name>
    <name evidence="10" type="ORF">Mpt1_c12060</name>
</gene>
<evidence type="ECO:0000313" key="10">
    <source>
        <dbReference type="EMBL" id="AIZ57068.1"/>
    </source>
</evidence>
<dbReference type="GO" id="GO:0005829">
    <property type="term" value="C:cytosol"/>
    <property type="evidence" value="ECO:0007669"/>
    <property type="project" value="TreeGrafter"/>
</dbReference>
<dbReference type="STRING" id="1577791.Mpt1_c12060"/>
<evidence type="ECO:0000256" key="7">
    <source>
        <dbReference type="ARBA" id="ARBA00022962"/>
    </source>
</evidence>
<dbReference type="InterPro" id="IPR017926">
    <property type="entry name" value="GATASE"/>
</dbReference>
<dbReference type="PRINTS" id="PR00096">
    <property type="entry name" value="GATASE"/>
</dbReference>
<reference evidence="10 11" key="1">
    <citation type="journal article" date="2014" name="Appl. Environ. Microbiol.">
        <title>Comparative Genome Analysis of 'Candidatus Methanoplasma termitum' Indicates a New Mode of Energy Metabolism in the Seventh Order of Methanogens.</title>
        <authorList>
            <person name="Lang K."/>
            <person name="Schuldes J."/>
            <person name="Klingl A."/>
            <person name="Poehlein A."/>
            <person name="Daniel R."/>
            <person name="Brune A."/>
        </authorList>
    </citation>
    <scope>NUCLEOTIDE SEQUENCE [LARGE SCALE GENOMIC DNA]</scope>
    <source>
        <strain evidence="11">Mpt1</strain>
    </source>
</reference>
<dbReference type="EC" id="6.3.5.2" evidence="8"/>
<comment type="catalytic activity">
    <reaction evidence="8">
        <text>XMP + L-glutamine + ATP + H2O = GMP + L-glutamate + AMP + diphosphate + 2 H(+)</text>
        <dbReference type="Rhea" id="RHEA:11680"/>
        <dbReference type="ChEBI" id="CHEBI:15377"/>
        <dbReference type="ChEBI" id="CHEBI:15378"/>
        <dbReference type="ChEBI" id="CHEBI:29985"/>
        <dbReference type="ChEBI" id="CHEBI:30616"/>
        <dbReference type="ChEBI" id="CHEBI:33019"/>
        <dbReference type="ChEBI" id="CHEBI:57464"/>
        <dbReference type="ChEBI" id="CHEBI:58115"/>
        <dbReference type="ChEBI" id="CHEBI:58359"/>
        <dbReference type="ChEBI" id="CHEBI:456215"/>
        <dbReference type="EC" id="6.3.5.2"/>
    </reaction>
</comment>
<dbReference type="NCBIfam" id="NF001975">
    <property type="entry name" value="PRK00758.1"/>
    <property type="match status" value="1"/>
</dbReference>
<evidence type="ECO:0000256" key="3">
    <source>
        <dbReference type="ARBA" id="ARBA00022741"/>
    </source>
</evidence>
<dbReference type="AlphaFoldDB" id="A0A0A7LDK3"/>
<keyword evidence="11" id="KW-1185">Reference proteome</keyword>
<evidence type="ECO:0000256" key="6">
    <source>
        <dbReference type="ARBA" id="ARBA00022840"/>
    </source>
</evidence>
<proteinExistence type="inferred from homology"/>
<dbReference type="PROSITE" id="PS51273">
    <property type="entry name" value="GATASE_TYPE_1"/>
    <property type="match status" value="1"/>
</dbReference>
<dbReference type="Pfam" id="PF00117">
    <property type="entry name" value="GATase"/>
    <property type="match status" value="1"/>
</dbReference>
<feature type="domain" description="Glutamine amidotransferase" evidence="9">
    <location>
        <begin position="5"/>
        <end position="183"/>
    </location>
</feature>
<evidence type="ECO:0000256" key="2">
    <source>
        <dbReference type="ARBA" id="ARBA00022598"/>
    </source>
</evidence>
<dbReference type="UniPathway" id="UPA00189">
    <property type="reaction ID" value="UER00296"/>
</dbReference>
<keyword evidence="4 8" id="KW-0332">GMP biosynthesis</keyword>
<keyword evidence="2 8" id="KW-0436">Ligase</keyword>
<evidence type="ECO:0000256" key="5">
    <source>
        <dbReference type="ARBA" id="ARBA00022755"/>
    </source>
</evidence>
<dbReference type="NCBIfam" id="TIGR00888">
    <property type="entry name" value="guaA_Nterm"/>
    <property type="match status" value="1"/>
</dbReference>
<evidence type="ECO:0000259" key="9">
    <source>
        <dbReference type="Pfam" id="PF00117"/>
    </source>
</evidence>
<dbReference type="Gene3D" id="3.40.50.880">
    <property type="match status" value="1"/>
</dbReference>
<dbReference type="Proteomes" id="UP000030787">
    <property type="component" value="Chromosome"/>
</dbReference>
<dbReference type="SUPFAM" id="SSF52317">
    <property type="entry name" value="Class I glutamine amidotransferase-like"/>
    <property type="match status" value="1"/>
</dbReference>
<name>A0A0A7LDK3_9ARCH</name>
<feature type="active site" evidence="8">
    <location>
        <position position="166"/>
    </location>
</feature>
<dbReference type="FunFam" id="3.40.50.880:FF:000047">
    <property type="entry name" value="GMP synthase [glutamine-hydrolyzing] subunit A"/>
    <property type="match status" value="1"/>
</dbReference>
<keyword evidence="7 8" id="KW-0315">Glutamine amidotransferase</keyword>
<feature type="active site" evidence="8">
    <location>
        <position position="168"/>
    </location>
</feature>
<dbReference type="RefSeq" id="WP_048113093.1">
    <property type="nucleotide sequence ID" value="NZ_CP010070.1"/>
</dbReference>
<feature type="active site" description="Nucleophile" evidence="8">
    <location>
        <position position="79"/>
    </location>
</feature>
<dbReference type="OrthoDB" id="10772at2157"/>
<dbReference type="PANTHER" id="PTHR11922:SF2">
    <property type="entry name" value="GMP SYNTHASE [GLUTAMINE-HYDROLYZING]"/>
    <property type="match status" value="1"/>
</dbReference>
<dbReference type="InterPro" id="IPR004739">
    <property type="entry name" value="GMP_synth_GATase"/>
</dbReference>